<gene>
    <name evidence="1" type="ORF">KIN20_006629</name>
</gene>
<reference evidence="1" key="1">
    <citation type="submission" date="2021-06" db="EMBL/GenBank/DDBJ databases">
        <title>Parelaphostrongylus tenuis whole genome reference sequence.</title>
        <authorList>
            <person name="Garwood T.J."/>
            <person name="Larsen P.A."/>
            <person name="Fountain-Jones N.M."/>
            <person name="Garbe J.R."/>
            <person name="Macchietto M.G."/>
            <person name="Kania S.A."/>
            <person name="Gerhold R.W."/>
            <person name="Richards J.E."/>
            <person name="Wolf T.M."/>
        </authorList>
    </citation>
    <scope>NUCLEOTIDE SEQUENCE</scope>
    <source>
        <strain evidence="1">MNPRO001-30</strain>
        <tissue evidence="1">Meninges</tissue>
    </source>
</reference>
<evidence type="ECO:0000313" key="1">
    <source>
        <dbReference type="EMBL" id="KAJ1350750.1"/>
    </source>
</evidence>
<accession>A0AAD5M3V6</accession>
<name>A0AAD5M3V6_PARTN</name>
<sequence>MTEYGASDKPIEYWISRSTDPFIDEDTRIQYVQKLCDRVNYEAFMDQNDRTDSGRA</sequence>
<protein>
    <submittedName>
        <fullName evidence="1">Uncharacterized protein</fullName>
    </submittedName>
</protein>
<keyword evidence="2" id="KW-1185">Reference proteome</keyword>
<dbReference type="AlphaFoldDB" id="A0AAD5M3V6"/>
<dbReference type="EMBL" id="JAHQIW010000942">
    <property type="protein sequence ID" value="KAJ1350750.1"/>
    <property type="molecule type" value="Genomic_DNA"/>
</dbReference>
<proteinExistence type="predicted"/>
<comment type="caution">
    <text evidence="1">The sequence shown here is derived from an EMBL/GenBank/DDBJ whole genome shotgun (WGS) entry which is preliminary data.</text>
</comment>
<evidence type="ECO:0000313" key="2">
    <source>
        <dbReference type="Proteomes" id="UP001196413"/>
    </source>
</evidence>
<dbReference type="Proteomes" id="UP001196413">
    <property type="component" value="Unassembled WGS sequence"/>
</dbReference>
<organism evidence="1 2">
    <name type="scientific">Parelaphostrongylus tenuis</name>
    <name type="common">Meningeal worm</name>
    <dbReference type="NCBI Taxonomy" id="148309"/>
    <lineage>
        <taxon>Eukaryota</taxon>
        <taxon>Metazoa</taxon>
        <taxon>Ecdysozoa</taxon>
        <taxon>Nematoda</taxon>
        <taxon>Chromadorea</taxon>
        <taxon>Rhabditida</taxon>
        <taxon>Rhabditina</taxon>
        <taxon>Rhabditomorpha</taxon>
        <taxon>Strongyloidea</taxon>
        <taxon>Metastrongylidae</taxon>
        <taxon>Parelaphostrongylus</taxon>
    </lineage>
</organism>